<dbReference type="Pfam" id="PF02537">
    <property type="entry name" value="CRCB"/>
    <property type="match status" value="1"/>
</dbReference>
<feature type="binding site" evidence="10">
    <location>
        <position position="77"/>
    </location>
    <ligand>
        <name>Na(+)</name>
        <dbReference type="ChEBI" id="CHEBI:29101"/>
        <note>structural</note>
    </ligand>
</feature>
<evidence type="ECO:0000256" key="2">
    <source>
        <dbReference type="ARBA" id="ARBA00022475"/>
    </source>
</evidence>
<evidence type="ECO:0000256" key="9">
    <source>
        <dbReference type="ARBA" id="ARBA00049940"/>
    </source>
</evidence>
<dbReference type="EMBL" id="QQAY01000002">
    <property type="protein sequence ID" value="RDI45616.1"/>
    <property type="molecule type" value="Genomic_DNA"/>
</dbReference>
<dbReference type="HAMAP" id="MF_00454">
    <property type="entry name" value="FluC"/>
    <property type="match status" value="1"/>
</dbReference>
<proteinExistence type="inferred from homology"/>
<accession>A0A370GQU0</accession>
<dbReference type="GO" id="GO:0062054">
    <property type="term" value="F:fluoride channel activity"/>
    <property type="evidence" value="ECO:0007669"/>
    <property type="project" value="UniProtKB-UniRule"/>
</dbReference>
<dbReference type="GO" id="GO:0005886">
    <property type="term" value="C:plasma membrane"/>
    <property type="evidence" value="ECO:0007669"/>
    <property type="project" value="UniProtKB-SubCell"/>
</dbReference>
<dbReference type="Proteomes" id="UP000255326">
    <property type="component" value="Unassembled WGS sequence"/>
</dbReference>
<gene>
    <name evidence="10" type="primary">fluC</name>
    <name evidence="10" type="synonym">crcB</name>
    <name evidence="11" type="ORF">DFR59_102246</name>
</gene>
<keyword evidence="10" id="KW-0915">Sodium</keyword>
<dbReference type="PANTHER" id="PTHR28259:SF1">
    <property type="entry name" value="FLUORIDE EXPORT PROTEIN 1-RELATED"/>
    <property type="match status" value="1"/>
</dbReference>
<sequence>MVYFVVGAAGILGALCRYYLGIFIGDYWTHTFPLATLITNLVGCFILGGFTAHLFKLKILHPFLLKGIGTGFVGSFTTFSTFSVETVEMIKGSHIGLALLYVILSMWGGLLFAWAGYKIGDKAYLKNQLRAKGGKTI</sequence>
<keyword evidence="4 10" id="KW-1133">Transmembrane helix</keyword>
<keyword evidence="10" id="KW-0406">Ion transport</keyword>
<keyword evidence="5 10" id="KW-0472">Membrane</keyword>
<dbReference type="PANTHER" id="PTHR28259">
    <property type="entry name" value="FLUORIDE EXPORT PROTEIN 1-RELATED"/>
    <property type="match status" value="1"/>
</dbReference>
<comment type="caution">
    <text evidence="11">The sequence shown here is derived from an EMBL/GenBank/DDBJ whole genome shotgun (WGS) entry which is preliminary data.</text>
</comment>
<evidence type="ECO:0000256" key="1">
    <source>
        <dbReference type="ARBA" id="ARBA00004651"/>
    </source>
</evidence>
<comment type="subcellular location">
    <subcellularLocation>
        <location evidence="1 10">Cell membrane</location>
        <topology evidence="1 10">Multi-pass membrane protein</topology>
    </subcellularLocation>
</comment>
<evidence type="ECO:0000256" key="3">
    <source>
        <dbReference type="ARBA" id="ARBA00022692"/>
    </source>
</evidence>
<comment type="function">
    <text evidence="9 10">Fluoride-specific ion channel. Important for reducing fluoride concentration in the cell, thus reducing its toxicity.</text>
</comment>
<feature type="transmembrane region" description="Helical" evidence="10">
    <location>
        <begin position="95"/>
        <end position="117"/>
    </location>
</feature>
<keyword evidence="12" id="KW-1185">Reference proteome</keyword>
<keyword evidence="10" id="KW-0479">Metal-binding</keyword>
<dbReference type="NCBIfam" id="TIGR00494">
    <property type="entry name" value="crcB"/>
    <property type="match status" value="1"/>
</dbReference>
<feature type="binding site" evidence="10">
    <location>
        <position position="74"/>
    </location>
    <ligand>
        <name>Na(+)</name>
        <dbReference type="ChEBI" id="CHEBI:29101"/>
        <note>structural</note>
    </ligand>
</feature>
<evidence type="ECO:0000256" key="10">
    <source>
        <dbReference type="HAMAP-Rule" id="MF_00454"/>
    </source>
</evidence>
<comment type="catalytic activity">
    <reaction evidence="8">
        <text>fluoride(in) = fluoride(out)</text>
        <dbReference type="Rhea" id="RHEA:76159"/>
        <dbReference type="ChEBI" id="CHEBI:17051"/>
    </reaction>
    <physiologicalReaction direction="left-to-right" evidence="8">
        <dbReference type="Rhea" id="RHEA:76160"/>
    </physiologicalReaction>
</comment>
<evidence type="ECO:0000256" key="7">
    <source>
        <dbReference type="ARBA" id="ARBA00035120"/>
    </source>
</evidence>
<organism evidence="11 12">
    <name type="scientific">Falsibacillus pallidus</name>
    <dbReference type="NCBI Taxonomy" id="493781"/>
    <lineage>
        <taxon>Bacteria</taxon>
        <taxon>Bacillati</taxon>
        <taxon>Bacillota</taxon>
        <taxon>Bacilli</taxon>
        <taxon>Bacillales</taxon>
        <taxon>Bacillaceae</taxon>
        <taxon>Falsibacillus</taxon>
    </lineage>
</organism>
<comment type="similarity">
    <text evidence="7 10">Belongs to the fluoride channel Fluc/FEX (TC 1.A.43) family.</text>
</comment>
<evidence type="ECO:0000313" key="11">
    <source>
        <dbReference type="EMBL" id="RDI45616.1"/>
    </source>
</evidence>
<evidence type="ECO:0000256" key="4">
    <source>
        <dbReference type="ARBA" id="ARBA00022989"/>
    </source>
</evidence>
<dbReference type="GO" id="GO:0046872">
    <property type="term" value="F:metal ion binding"/>
    <property type="evidence" value="ECO:0007669"/>
    <property type="project" value="UniProtKB-KW"/>
</dbReference>
<feature type="transmembrane region" description="Helical" evidence="10">
    <location>
        <begin position="32"/>
        <end position="51"/>
    </location>
</feature>
<name>A0A370GQU0_9BACI</name>
<feature type="transmembrane region" description="Helical" evidence="10">
    <location>
        <begin position="63"/>
        <end position="83"/>
    </location>
</feature>
<dbReference type="OrthoDB" id="9799631at2"/>
<evidence type="ECO:0000313" key="12">
    <source>
        <dbReference type="Proteomes" id="UP000255326"/>
    </source>
</evidence>
<dbReference type="RefSeq" id="WP_114744807.1">
    <property type="nucleotide sequence ID" value="NZ_QQAY01000002.1"/>
</dbReference>
<comment type="activity regulation">
    <text evidence="10">Na(+) is not transported, but it plays an essential structural role and its presence is essential for fluoride channel function.</text>
</comment>
<evidence type="ECO:0000256" key="8">
    <source>
        <dbReference type="ARBA" id="ARBA00035585"/>
    </source>
</evidence>
<reference evidence="11 12" key="1">
    <citation type="submission" date="2018-07" db="EMBL/GenBank/DDBJ databases">
        <title>Genomic Encyclopedia of Type Strains, Phase IV (KMG-IV): sequencing the most valuable type-strain genomes for metagenomic binning, comparative biology and taxonomic classification.</title>
        <authorList>
            <person name="Goeker M."/>
        </authorList>
    </citation>
    <scope>NUCLEOTIDE SEQUENCE [LARGE SCALE GENOMIC DNA]</scope>
    <source>
        <strain evidence="11 12">DSM 25281</strain>
    </source>
</reference>
<evidence type="ECO:0000256" key="6">
    <source>
        <dbReference type="ARBA" id="ARBA00023303"/>
    </source>
</evidence>
<evidence type="ECO:0000256" key="5">
    <source>
        <dbReference type="ARBA" id="ARBA00023136"/>
    </source>
</evidence>
<protein>
    <recommendedName>
        <fullName evidence="10">Fluoride-specific ion channel FluC</fullName>
    </recommendedName>
</protein>
<keyword evidence="10" id="KW-0813">Transport</keyword>
<keyword evidence="2 10" id="KW-1003">Cell membrane</keyword>
<dbReference type="InterPro" id="IPR003691">
    <property type="entry name" value="FluC"/>
</dbReference>
<dbReference type="GO" id="GO:0140114">
    <property type="term" value="P:cellular detoxification of fluoride"/>
    <property type="evidence" value="ECO:0007669"/>
    <property type="project" value="UniProtKB-UniRule"/>
</dbReference>
<keyword evidence="6 10" id="KW-0407">Ion channel</keyword>
<keyword evidence="3 10" id="KW-0812">Transmembrane</keyword>
<dbReference type="AlphaFoldDB" id="A0A370GQU0"/>